<dbReference type="RefSeq" id="WP_215236679.1">
    <property type="nucleotide sequence ID" value="NZ_CAJRAU010000014.1"/>
</dbReference>
<dbReference type="Gene3D" id="1.10.287.130">
    <property type="match status" value="1"/>
</dbReference>
<reference evidence="9 10" key="1">
    <citation type="submission" date="2021-04" db="EMBL/GenBank/DDBJ databases">
        <authorList>
            <person name="Rodrigo-Torres L."/>
            <person name="Arahal R. D."/>
            <person name="Lucena T."/>
        </authorList>
    </citation>
    <scope>NUCLEOTIDE SEQUENCE [LARGE SCALE GENOMIC DNA]</scope>
    <source>
        <strain evidence="9 10">CECT 9623</strain>
    </source>
</reference>
<sequence>MKQPVNLVLTLMALCIAAIIGLQLFWNYQNYQATVQSFQHDINQTLMQAVDLETAQRRQELINQVKIWLADTSLIQITCDIKNRDSTTVFHINDRYPKFKGSPGTSFGIDDFKPKLTRISPSVRSMVIHHLADRRVRQDLQDGFVYYYTQRLGDSLKLAFDQSHLRLSDLDRIYRNLLANRGIDAQFLLTTNRHGETGYWTQPVATSFRKPYTNDWVRARFDPPTQYFVKTMKWVILATFFLVAISLFCFGYTAITLLSQHKLARLKDDFINNMSHELNTPLASIKITAEALKAFNHPPQVQKNYLDIITYQADKLTGLTTQILNANRRITFTDEPWVTVDVCQLLEQAIQELLLRQTLPETWLSYLPQSKPVLVNARANSLLAVFSNVLDNAVKYGTTHPQLTICLVAKKRSVEIGFADNGIGIPEEYRTKIFEPFFRIPRGNVHDVKGYGLGLSYVKQILTQHGGSIRVEANEPSGSLFWIRIPIC</sequence>
<comment type="catalytic activity">
    <reaction evidence="1">
        <text>ATP + protein L-histidine = ADP + protein N-phospho-L-histidine.</text>
        <dbReference type="EC" id="2.7.13.3"/>
    </reaction>
</comment>
<accession>A0ABN7RJL5</accession>
<evidence type="ECO:0000313" key="9">
    <source>
        <dbReference type="EMBL" id="CAG5074770.1"/>
    </source>
</evidence>
<dbReference type="InterPro" id="IPR036890">
    <property type="entry name" value="HATPase_C_sf"/>
</dbReference>
<dbReference type="CDD" id="cd00075">
    <property type="entry name" value="HATPase"/>
    <property type="match status" value="1"/>
</dbReference>
<organism evidence="9 10">
    <name type="scientific">Dyadobacter linearis</name>
    <dbReference type="NCBI Taxonomy" id="2823330"/>
    <lineage>
        <taxon>Bacteria</taxon>
        <taxon>Pseudomonadati</taxon>
        <taxon>Bacteroidota</taxon>
        <taxon>Cytophagia</taxon>
        <taxon>Cytophagales</taxon>
        <taxon>Spirosomataceae</taxon>
        <taxon>Dyadobacter</taxon>
    </lineage>
</organism>
<dbReference type="PROSITE" id="PS50109">
    <property type="entry name" value="HIS_KIN"/>
    <property type="match status" value="1"/>
</dbReference>
<dbReference type="InterPro" id="IPR004358">
    <property type="entry name" value="Sig_transdc_His_kin-like_C"/>
</dbReference>
<evidence type="ECO:0000313" key="10">
    <source>
        <dbReference type="Proteomes" id="UP000679725"/>
    </source>
</evidence>
<feature type="domain" description="Histidine kinase" evidence="8">
    <location>
        <begin position="273"/>
        <end position="488"/>
    </location>
</feature>
<dbReference type="Gene3D" id="3.30.565.10">
    <property type="entry name" value="Histidine kinase-like ATPase, C-terminal domain"/>
    <property type="match status" value="1"/>
</dbReference>
<keyword evidence="5" id="KW-0418">Kinase</keyword>
<dbReference type="EC" id="2.7.13.3" evidence="2"/>
<dbReference type="GO" id="GO:0016740">
    <property type="term" value="F:transferase activity"/>
    <property type="evidence" value="ECO:0007669"/>
    <property type="project" value="UniProtKB-KW"/>
</dbReference>
<dbReference type="SUPFAM" id="SSF47384">
    <property type="entry name" value="Homodimeric domain of signal transducing histidine kinase"/>
    <property type="match status" value="1"/>
</dbReference>
<dbReference type="PANTHER" id="PTHR43711:SF1">
    <property type="entry name" value="HISTIDINE KINASE 1"/>
    <property type="match status" value="1"/>
</dbReference>
<dbReference type="InterPro" id="IPR036097">
    <property type="entry name" value="HisK_dim/P_sf"/>
</dbReference>
<dbReference type="PRINTS" id="PR00344">
    <property type="entry name" value="BCTRLSENSOR"/>
</dbReference>
<evidence type="ECO:0000259" key="8">
    <source>
        <dbReference type="PROSITE" id="PS50109"/>
    </source>
</evidence>
<dbReference type="EMBL" id="CAJRAU010000014">
    <property type="protein sequence ID" value="CAG5074770.1"/>
    <property type="molecule type" value="Genomic_DNA"/>
</dbReference>
<evidence type="ECO:0000256" key="2">
    <source>
        <dbReference type="ARBA" id="ARBA00012438"/>
    </source>
</evidence>
<dbReference type="Pfam" id="PF02518">
    <property type="entry name" value="HATPase_c"/>
    <property type="match status" value="1"/>
</dbReference>
<evidence type="ECO:0000256" key="6">
    <source>
        <dbReference type="ARBA" id="ARBA00023012"/>
    </source>
</evidence>
<name>A0ABN7RJL5_9BACT</name>
<protein>
    <recommendedName>
        <fullName evidence="2">histidine kinase</fullName>
        <ecNumber evidence="2">2.7.13.3</ecNumber>
    </recommendedName>
</protein>
<keyword evidence="7" id="KW-0472">Membrane</keyword>
<evidence type="ECO:0000256" key="5">
    <source>
        <dbReference type="ARBA" id="ARBA00022777"/>
    </source>
</evidence>
<dbReference type="Pfam" id="PF00512">
    <property type="entry name" value="HisKA"/>
    <property type="match status" value="1"/>
</dbReference>
<dbReference type="CDD" id="cd00082">
    <property type="entry name" value="HisKA"/>
    <property type="match status" value="1"/>
</dbReference>
<keyword evidence="3" id="KW-0597">Phosphoprotein</keyword>
<dbReference type="InterPro" id="IPR005467">
    <property type="entry name" value="His_kinase_dom"/>
</dbReference>
<keyword evidence="7" id="KW-0812">Transmembrane</keyword>
<gene>
    <name evidence="9" type="primary">sasA_28</name>
    <name evidence="9" type="ORF">DYBT9623_05458</name>
</gene>
<keyword evidence="4 9" id="KW-0808">Transferase</keyword>
<keyword evidence="10" id="KW-1185">Reference proteome</keyword>
<keyword evidence="7" id="KW-1133">Transmembrane helix</keyword>
<evidence type="ECO:0000256" key="4">
    <source>
        <dbReference type="ARBA" id="ARBA00022679"/>
    </source>
</evidence>
<feature type="transmembrane region" description="Helical" evidence="7">
    <location>
        <begin position="7"/>
        <end position="26"/>
    </location>
</feature>
<dbReference type="SMART" id="SM00387">
    <property type="entry name" value="HATPase_c"/>
    <property type="match status" value="1"/>
</dbReference>
<comment type="caution">
    <text evidence="9">The sequence shown here is derived from an EMBL/GenBank/DDBJ whole genome shotgun (WGS) entry which is preliminary data.</text>
</comment>
<evidence type="ECO:0000256" key="7">
    <source>
        <dbReference type="SAM" id="Phobius"/>
    </source>
</evidence>
<proteinExistence type="predicted"/>
<dbReference type="InterPro" id="IPR003594">
    <property type="entry name" value="HATPase_dom"/>
</dbReference>
<dbReference type="InterPro" id="IPR050736">
    <property type="entry name" value="Sensor_HK_Regulatory"/>
</dbReference>
<dbReference type="PANTHER" id="PTHR43711">
    <property type="entry name" value="TWO-COMPONENT HISTIDINE KINASE"/>
    <property type="match status" value="1"/>
</dbReference>
<dbReference type="Proteomes" id="UP000679725">
    <property type="component" value="Unassembled WGS sequence"/>
</dbReference>
<dbReference type="SMART" id="SM00388">
    <property type="entry name" value="HisKA"/>
    <property type="match status" value="1"/>
</dbReference>
<evidence type="ECO:0000256" key="3">
    <source>
        <dbReference type="ARBA" id="ARBA00022553"/>
    </source>
</evidence>
<dbReference type="SUPFAM" id="SSF55874">
    <property type="entry name" value="ATPase domain of HSP90 chaperone/DNA topoisomerase II/histidine kinase"/>
    <property type="match status" value="1"/>
</dbReference>
<keyword evidence="6" id="KW-0902">Two-component regulatory system</keyword>
<feature type="transmembrane region" description="Helical" evidence="7">
    <location>
        <begin position="234"/>
        <end position="258"/>
    </location>
</feature>
<evidence type="ECO:0000256" key="1">
    <source>
        <dbReference type="ARBA" id="ARBA00000085"/>
    </source>
</evidence>
<dbReference type="InterPro" id="IPR003661">
    <property type="entry name" value="HisK_dim/P_dom"/>
</dbReference>